<dbReference type="InterPro" id="IPR025365">
    <property type="entry name" value="DUF4269"/>
</dbReference>
<dbReference type="AlphaFoldDB" id="A0A1H9K7S2"/>
<organism evidence="1 2">
    <name type="scientific">Piscibacillus halophilus</name>
    <dbReference type="NCBI Taxonomy" id="571933"/>
    <lineage>
        <taxon>Bacteria</taxon>
        <taxon>Bacillati</taxon>
        <taxon>Bacillota</taxon>
        <taxon>Bacilli</taxon>
        <taxon>Bacillales</taxon>
        <taxon>Bacillaceae</taxon>
        <taxon>Piscibacillus</taxon>
    </lineage>
</organism>
<dbReference type="Pfam" id="PF14091">
    <property type="entry name" value="DUF4269"/>
    <property type="match status" value="1"/>
</dbReference>
<evidence type="ECO:0000313" key="1">
    <source>
        <dbReference type="EMBL" id="SEQ95098.1"/>
    </source>
</evidence>
<dbReference type="STRING" id="571933.SAMN05216362_1367"/>
<keyword evidence="2" id="KW-1185">Reference proteome</keyword>
<dbReference type="EMBL" id="FOES01000036">
    <property type="protein sequence ID" value="SEQ95098.1"/>
    <property type="molecule type" value="Genomic_DNA"/>
</dbReference>
<dbReference type="Proteomes" id="UP000199427">
    <property type="component" value="Unassembled WGS sequence"/>
</dbReference>
<proteinExistence type="predicted"/>
<accession>A0A1H9K7S2</accession>
<gene>
    <name evidence="1" type="ORF">SAMN05216362_1367</name>
</gene>
<evidence type="ECO:0000313" key="2">
    <source>
        <dbReference type="Proteomes" id="UP000199427"/>
    </source>
</evidence>
<name>A0A1H9K7S2_9BACI</name>
<protein>
    <recommendedName>
        <fullName evidence="3">DUF4269 domain-containing protein</fullName>
    </recommendedName>
</protein>
<evidence type="ECO:0008006" key="3">
    <source>
        <dbReference type="Google" id="ProtNLM"/>
    </source>
</evidence>
<reference evidence="1 2" key="1">
    <citation type="submission" date="2016-10" db="EMBL/GenBank/DDBJ databases">
        <authorList>
            <person name="de Groot N.N."/>
        </authorList>
    </citation>
    <scope>NUCLEOTIDE SEQUENCE [LARGE SCALE GENOMIC DNA]</scope>
    <source>
        <strain evidence="1 2">DSM 21633</strain>
    </source>
</reference>
<sequence>MKHEEAISVINRLNIFRDLSEYDPTLCGTIPLGIDVEQSDLDIIMEVHRFEEFKEKIHNLYGSFENFSIKIKTIRDQQTIIANFWYEGFEFELFGQSNPVHKQYAYLHMVIEQEILKQNSKLKKDIIKLKQNGYKTEPAFCKVLGLSGDSYEALIEYGKKQSYI</sequence>